<feature type="transmembrane region" description="Helical" evidence="7">
    <location>
        <begin position="362"/>
        <end position="379"/>
    </location>
</feature>
<dbReference type="PANTHER" id="PTHR20855:SF97">
    <property type="entry name" value="ADIPOR-LIKE RECEPTOR IZH3-RELATED"/>
    <property type="match status" value="1"/>
</dbReference>
<evidence type="ECO:0000313" key="8">
    <source>
        <dbReference type="EMBL" id="KAJ3475020.1"/>
    </source>
</evidence>
<keyword evidence="5" id="KW-0479">Metal-binding</keyword>
<dbReference type="GO" id="GO:0006882">
    <property type="term" value="P:intracellular zinc ion homeostasis"/>
    <property type="evidence" value="ECO:0007669"/>
    <property type="project" value="TreeGrafter"/>
</dbReference>
<dbReference type="Proteomes" id="UP001212997">
    <property type="component" value="Unassembled WGS sequence"/>
</dbReference>
<proteinExistence type="predicted"/>
<evidence type="ECO:0000256" key="1">
    <source>
        <dbReference type="ARBA" id="ARBA00004141"/>
    </source>
</evidence>
<keyword evidence="9" id="KW-1185">Reference proteome</keyword>
<evidence type="ECO:0000256" key="5">
    <source>
        <dbReference type="PIRSR" id="PIRSR604254-1"/>
    </source>
</evidence>
<dbReference type="InterPro" id="IPR004254">
    <property type="entry name" value="AdipoR/HlyIII-related"/>
</dbReference>
<dbReference type="GO" id="GO:0046872">
    <property type="term" value="F:metal ion binding"/>
    <property type="evidence" value="ECO:0007669"/>
    <property type="project" value="UniProtKB-KW"/>
</dbReference>
<evidence type="ECO:0000256" key="2">
    <source>
        <dbReference type="ARBA" id="ARBA00022692"/>
    </source>
</evidence>
<gene>
    <name evidence="8" type="ORF">NLI96_g12107</name>
</gene>
<feature type="transmembrane region" description="Helical" evidence="7">
    <location>
        <begin position="399"/>
        <end position="418"/>
    </location>
</feature>
<feature type="transmembrane region" description="Helical" evidence="7">
    <location>
        <begin position="332"/>
        <end position="350"/>
    </location>
</feature>
<dbReference type="GO" id="GO:0016020">
    <property type="term" value="C:membrane"/>
    <property type="evidence" value="ECO:0007669"/>
    <property type="project" value="UniProtKB-SubCell"/>
</dbReference>
<comment type="caution">
    <text evidence="8">The sequence shown here is derived from an EMBL/GenBank/DDBJ whole genome shotgun (WGS) entry which is preliminary data.</text>
</comment>
<dbReference type="AlphaFoldDB" id="A0AAD5YA68"/>
<reference evidence="8" key="1">
    <citation type="submission" date="2022-07" db="EMBL/GenBank/DDBJ databases">
        <title>Genome Sequence of Physisporinus lineatus.</title>
        <authorList>
            <person name="Buettner E."/>
        </authorList>
    </citation>
    <scope>NUCLEOTIDE SEQUENCE</scope>
    <source>
        <strain evidence="8">VT162</strain>
    </source>
</reference>
<feature type="binding site" evidence="5">
    <location>
        <position position="524"/>
    </location>
    <ligand>
        <name>Zn(2+)</name>
        <dbReference type="ChEBI" id="CHEBI:29105"/>
    </ligand>
</feature>
<feature type="binding site" evidence="5">
    <location>
        <position position="520"/>
    </location>
    <ligand>
        <name>Zn(2+)</name>
        <dbReference type="ChEBI" id="CHEBI:29105"/>
    </ligand>
</feature>
<keyword evidence="2 7" id="KW-0812">Transmembrane</keyword>
<sequence>MSSTASATSTAVSTLTVDVPQSTRRPARRRLSTSSALRSNIRPTCQPLSPSIAALDLSYTAPLPILASLRIHVLTYLADLEAFLSLLESPISTEAVIVKGESTVEEAGLWAKQALEMLESIRAEVSSHLPELHLESVPSVEQFVKSHIPDLEDVRAHLPNMPEAVRSRFSDLAIQDVRSRLDDVRSRFSDIDFHKPLEYIPTLSERLRSLQAHLSSMDIPHAFSESVSLLAPGTAVFDLIDNVMASEFVAELSSDIRDGEDMLEKAAAEVTRAVRQSLNGARLIHYMDLPEQWRNNPFVTRGYRFIPLRQWPRLLLSLLELHNETLNIHTHFIPFLLWSLNLIPISPFWVDSSTSTDSELPVYAFSVFSLLCLFTSSLWHTMAGCAHPEGMELCAKVDYVGIGWLISASIGTVVYYGFQCNPTACQFFLGLCLLMGLSGSVLPFMQWFNQPRYRAYRITFFVTLAFSAIAPLATLANIHSTIQMYEFIRLVFYATHFPECVIVRPGKGPHWVDWLGGGSHAIWHVCVVFAISLHRSAMEDMKNGIMVEEIGGVCQDVLASWR</sequence>
<comment type="subcellular location">
    <subcellularLocation>
        <location evidence="1">Membrane</location>
        <topology evidence="1">Multi-pass membrane protein</topology>
    </subcellularLocation>
</comment>
<feature type="region of interest" description="Disordered" evidence="6">
    <location>
        <begin position="15"/>
        <end position="36"/>
    </location>
</feature>
<evidence type="ECO:0000256" key="7">
    <source>
        <dbReference type="SAM" id="Phobius"/>
    </source>
</evidence>
<keyword evidence="3 7" id="KW-1133">Transmembrane helix</keyword>
<feature type="transmembrane region" description="Helical" evidence="7">
    <location>
        <begin position="454"/>
        <end position="475"/>
    </location>
</feature>
<feature type="binding site" evidence="5">
    <location>
        <position position="380"/>
    </location>
    <ligand>
        <name>Zn(2+)</name>
        <dbReference type="ChEBI" id="CHEBI:29105"/>
    </ligand>
</feature>
<evidence type="ECO:0000256" key="6">
    <source>
        <dbReference type="SAM" id="MobiDB-lite"/>
    </source>
</evidence>
<keyword evidence="4 7" id="KW-0472">Membrane</keyword>
<evidence type="ECO:0000256" key="4">
    <source>
        <dbReference type="ARBA" id="ARBA00023136"/>
    </source>
</evidence>
<feature type="compositionally biased region" description="Low complexity" evidence="6">
    <location>
        <begin position="15"/>
        <end position="24"/>
    </location>
</feature>
<dbReference type="GO" id="GO:0038023">
    <property type="term" value="F:signaling receptor activity"/>
    <property type="evidence" value="ECO:0007669"/>
    <property type="project" value="TreeGrafter"/>
</dbReference>
<dbReference type="Pfam" id="PF03006">
    <property type="entry name" value="HlyIII"/>
    <property type="match status" value="1"/>
</dbReference>
<accession>A0AAD5YA68</accession>
<dbReference type="PANTHER" id="PTHR20855">
    <property type="entry name" value="ADIPOR/PROGESTIN RECEPTOR-RELATED"/>
    <property type="match status" value="1"/>
</dbReference>
<evidence type="ECO:0000256" key="3">
    <source>
        <dbReference type="ARBA" id="ARBA00022989"/>
    </source>
</evidence>
<protein>
    <recommendedName>
        <fullName evidence="10">HlyIII-domain-containing protein</fullName>
    </recommendedName>
</protein>
<organism evidence="8 9">
    <name type="scientific">Meripilus lineatus</name>
    <dbReference type="NCBI Taxonomy" id="2056292"/>
    <lineage>
        <taxon>Eukaryota</taxon>
        <taxon>Fungi</taxon>
        <taxon>Dikarya</taxon>
        <taxon>Basidiomycota</taxon>
        <taxon>Agaricomycotina</taxon>
        <taxon>Agaricomycetes</taxon>
        <taxon>Polyporales</taxon>
        <taxon>Meripilaceae</taxon>
        <taxon>Meripilus</taxon>
    </lineage>
</organism>
<evidence type="ECO:0008006" key="10">
    <source>
        <dbReference type="Google" id="ProtNLM"/>
    </source>
</evidence>
<name>A0AAD5YA68_9APHY</name>
<dbReference type="EMBL" id="JANAWD010000932">
    <property type="protein sequence ID" value="KAJ3475020.1"/>
    <property type="molecule type" value="Genomic_DNA"/>
</dbReference>
<keyword evidence="5" id="KW-0862">Zinc</keyword>
<feature type="transmembrane region" description="Helical" evidence="7">
    <location>
        <begin position="427"/>
        <end position="448"/>
    </location>
</feature>
<evidence type="ECO:0000313" key="9">
    <source>
        <dbReference type="Proteomes" id="UP001212997"/>
    </source>
</evidence>